<sequence length="125" mass="14103">MHYVRTFLIEEIDRIYLLREEESRNEGPDVKSVAKEKEGGESLIELIEKMVTTSKPPEIKITNPQKTTTQLRVVFDASAKTTEGPSLNGCLYRGPVMLPSLVGIILRARQAHYIIMADAEKAFLQ</sequence>
<protein>
    <submittedName>
        <fullName evidence="3">Reverse transcriptase domain-containing protein</fullName>
    </submittedName>
</protein>
<reference evidence="3" key="1">
    <citation type="submission" date="2016-06" db="UniProtKB">
        <authorList>
            <consortium name="WormBaseParasite"/>
        </authorList>
    </citation>
    <scope>IDENTIFICATION</scope>
</reference>
<name>A0A182EUA2_ONCOC</name>
<gene>
    <name evidence="1" type="ORF">NOO_LOCUS11731</name>
</gene>
<reference evidence="1 2" key="2">
    <citation type="submission" date="2018-08" db="EMBL/GenBank/DDBJ databases">
        <authorList>
            <person name="Laetsch R D."/>
            <person name="Stevens L."/>
            <person name="Kumar S."/>
            <person name="Blaxter L. M."/>
        </authorList>
    </citation>
    <scope>NUCLEOTIDE SEQUENCE [LARGE SCALE GENOMIC DNA]</scope>
</reference>
<dbReference type="OrthoDB" id="5920525at2759"/>
<dbReference type="WBParaSite" id="nOo.2.0.1.t11731-RA">
    <property type="protein sequence ID" value="nOo.2.0.1.t11731-RA"/>
    <property type="gene ID" value="nOo.2.0.1.g11731"/>
</dbReference>
<dbReference type="STRING" id="42157.A0A182EUA2"/>
<dbReference type="AlphaFoldDB" id="A0A182EUA2"/>
<evidence type="ECO:0000313" key="3">
    <source>
        <dbReference type="WBParaSite" id="nOo.2.0.1.t11731-RA"/>
    </source>
</evidence>
<organism evidence="3">
    <name type="scientific">Onchocerca ochengi</name>
    <name type="common">Filarial nematode worm</name>
    <dbReference type="NCBI Taxonomy" id="42157"/>
    <lineage>
        <taxon>Eukaryota</taxon>
        <taxon>Metazoa</taxon>
        <taxon>Ecdysozoa</taxon>
        <taxon>Nematoda</taxon>
        <taxon>Chromadorea</taxon>
        <taxon>Rhabditida</taxon>
        <taxon>Spirurina</taxon>
        <taxon>Spiruromorpha</taxon>
        <taxon>Filarioidea</taxon>
        <taxon>Onchocercidae</taxon>
        <taxon>Onchocerca</taxon>
    </lineage>
</organism>
<proteinExistence type="predicted"/>
<dbReference type="EMBL" id="UYRW01008663">
    <property type="protein sequence ID" value="VDM96915.1"/>
    <property type="molecule type" value="Genomic_DNA"/>
</dbReference>
<accession>A0A182EUA2</accession>
<keyword evidence="2" id="KW-1185">Reference proteome</keyword>
<evidence type="ECO:0000313" key="2">
    <source>
        <dbReference type="Proteomes" id="UP000271087"/>
    </source>
</evidence>
<evidence type="ECO:0000313" key="1">
    <source>
        <dbReference type="EMBL" id="VDM96915.1"/>
    </source>
</evidence>
<dbReference type="Proteomes" id="UP000271087">
    <property type="component" value="Unassembled WGS sequence"/>
</dbReference>